<comment type="caution">
    <text evidence="2">The sequence shown here is derived from an EMBL/GenBank/DDBJ whole genome shotgun (WGS) entry which is preliminary data.</text>
</comment>
<evidence type="ECO:0000313" key="2">
    <source>
        <dbReference type="EMBL" id="NIK87253.1"/>
    </source>
</evidence>
<protein>
    <submittedName>
        <fullName evidence="2">CelD/BcsL family acetyltransferase involved in cellulose biosynthesis</fullName>
    </submittedName>
</protein>
<organism evidence="2 3">
    <name type="scientific">Rhizomicrobium palustre</name>
    <dbReference type="NCBI Taxonomy" id="189966"/>
    <lineage>
        <taxon>Bacteria</taxon>
        <taxon>Pseudomonadati</taxon>
        <taxon>Pseudomonadota</taxon>
        <taxon>Alphaproteobacteria</taxon>
        <taxon>Micropepsales</taxon>
        <taxon>Micropepsaceae</taxon>
        <taxon>Rhizomicrobium</taxon>
    </lineage>
</organism>
<name>A0A846MV64_9PROT</name>
<feature type="domain" description="BioF2-like acetyltransferase" evidence="1">
    <location>
        <begin position="119"/>
        <end position="258"/>
    </location>
</feature>
<evidence type="ECO:0000313" key="3">
    <source>
        <dbReference type="Proteomes" id="UP000570514"/>
    </source>
</evidence>
<dbReference type="Proteomes" id="UP000570514">
    <property type="component" value="Unassembled WGS sequence"/>
</dbReference>
<dbReference type="RefSeq" id="WP_167080683.1">
    <property type="nucleotide sequence ID" value="NZ_BAAADC010000001.1"/>
</dbReference>
<keyword evidence="2" id="KW-0808">Transferase</keyword>
<accession>A0A846MV64</accession>
<proteinExistence type="predicted"/>
<dbReference type="EMBL" id="JAASRM010000001">
    <property type="protein sequence ID" value="NIK87253.1"/>
    <property type="molecule type" value="Genomic_DNA"/>
</dbReference>
<dbReference type="Pfam" id="PF13480">
    <property type="entry name" value="Acetyltransf_6"/>
    <property type="match status" value="1"/>
</dbReference>
<dbReference type="Gene3D" id="3.40.630.30">
    <property type="match status" value="1"/>
</dbReference>
<dbReference type="InterPro" id="IPR038740">
    <property type="entry name" value="BioF2-like_GNAT_dom"/>
</dbReference>
<reference evidence="2 3" key="1">
    <citation type="submission" date="2020-03" db="EMBL/GenBank/DDBJ databases">
        <title>Genomic Encyclopedia of Type Strains, Phase IV (KMG-IV): sequencing the most valuable type-strain genomes for metagenomic binning, comparative biology and taxonomic classification.</title>
        <authorList>
            <person name="Goeker M."/>
        </authorList>
    </citation>
    <scope>NUCLEOTIDE SEQUENCE [LARGE SCALE GENOMIC DNA]</scope>
    <source>
        <strain evidence="2 3">DSM 19867</strain>
    </source>
</reference>
<sequence length="317" mass="36056">MNFYATDTFLNAAAEAFFPGRAARIENVAFGEEVLRLLVIDGKPITRLPFLDVHQPLASHEISGTPQKGGFARQVVREILPLQSEYPADPNIMLAPFVDWSLFSSFAAYKDWQLNRHRSRMRDLERRGRSLASQQGEITFTRDDTAEDVLPFAQHWKSQQLIATGHDNYFARPETLAFFQALRRQGALTVSTLRAGGKLASVWIGFIHDRVWSGWVFTYDPAYKKYAAGHQLVGRMLEESYALGHREFDFSEGNEDYKLLYASHARLLGDIGRAPLKRRLVRFAKENIYALSPALLQKIKGLKAALRQRRALAEVRS</sequence>
<dbReference type="SUPFAM" id="SSF55729">
    <property type="entry name" value="Acyl-CoA N-acyltransferases (Nat)"/>
    <property type="match status" value="1"/>
</dbReference>
<dbReference type="InterPro" id="IPR016181">
    <property type="entry name" value="Acyl_CoA_acyltransferase"/>
</dbReference>
<dbReference type="GO" id="GO:0016740">
    <property type="term" value="F:transferase activity"/>
    <property type="evidence" value="ECO:0007669"/>
    <property type="project" value="UniProtKB-KW"/>
</dbReference>
<evidence type="ECO:0000259" key="1">
    <source>
        <dbReference type="Pfam" id="PF13480"/>
    </source>
</evidence>
<gene>
    <name evidence="2" type="ORF">FHS83_000571</name>
</gene>
<keyword evidence="3" id="KW-1185">Reference proteome</keyword>
<dbReference type="AlphaFoldDB" id="A0A846MV64"/>